<dbReference type="PROSITE" id="PS00463">
    <property type="entry name" value="ZN2_CY6_FUNGAL_1"/>
    <property type="match status" value="1"/>
</dbReference>
<comment type="function">
    <text evidence="9">Transcription factor which regulates nonfermentable carbon utilization.</text>
</comment>
<evidence type="ECO:0000256" key="7">
    <source>
        <dbReference type="ARBA" id="ARBA00023163"/>
    </source>
</evidence>
<reference evidence="12 13" key="1">
    <citation type="journal article" date="2021" name="DNA Res.">
        <title>Genome analysis of Candida subhashii reveals its hybrid nature and dual mitochondrial genome conformations.</title>
        <authorList>
            <person name="Mixao V."/>
            <person name="Hegedusova E."/>
            <person name="Saus E."/>
            <person name="Pryszcz L.P."/>
            <person name="Cillingova A."/>
            <person name="Nosek J."/>
            <person name="Gabaldon T."/>
        </authorList>
    </citation>
    <scope>NUCLEOTIDE SEQUENCE [LARGE SCALE GENOMIC DNA]</scope>
    <source>
        <strain evidence="12 13">CBS 10753</strain>
    </source>
</reference>
<dbReference type="CDD" id="cd00067">
    <property type="entry name" value="GAL4"/>
    <property type="match status" value="1"/>
</dbReference>
<dbReference type="GO" id="GO:0000981">
    <property type="term" value="F:DNA-binding transcription factor activity, RNA polymerase II-specific"/>
    <property type="evidence" value="ECO:0007669"/>
    <property type="project" value="InterPro"/>
</dbReference>
<dbReference type="SMART" id="SM00066">
    <property type="entry name" value="GAL4"/>
    <property type="match status" value="1"/>
</dbReference>
<dbReference type="Pfam" id="PF24990">
    <property type="entry name" value="PAS_13"/>
    <property type="match status" value="1"/>
</dbReference>
<dbReference type="Pfam" id="PF00172">
    <property type="entry name" value="Zn_clus"/>
    <property type="match status" value="1"/>
</dbReference>
<evidence type="ECO:0000313" key="12">
    <source>
        <dbReference type="EMBL" id="KAG7665458.1"/>
    </source>
</evidence>
<feature type="compositionally biased region" description="Basic and acidic residues" evidence="10">
    <location>
        <begin position="83"/>
        <end position="96"/>
    </location>
</feature>
<dbReference type="PANTHER" id="PTHR47659:SF8">
    <property type="entry name" value="GLUCOSE STARVATION MODULATOR PROTEIN 1"/>
    <property type="match status" value="1"/>
</dbReference>
<keyword evidence="3" id="KW-0479">Metal-binding</keyword>
<dbReference type="PANTHER" id="PTHR47659">
    <property type="entry name" value="ZN(II)2CYS6 TRANSCRIPTION FACTOR (EUROFUNG)-RELATED"/>
    <property type="match status" value="1"/>
</dbReference>
<dbReference type="OrthoDB" id="2538135at2759"/>
<dbReference type="GO" id="GO:0000977">
    <property type="term" value="F:RNA polymerase II transcription regulatory region sequence-specific DNA binding"/>
    <property type="evidence" value="ECO:0007669"/>
    <property type="project" value="TreeGrafter"/>
</dbReference>
<dbReference type="RefSeq" id="XP_049265690.1">
    <property type="nucleotide sequence ID" value="XM_049404768.1"/>
</dbReference>
<feature type="region of interest" description="Disordered" evidence="10">
    <location>
        <begin position="59"/>
        <end position="100"/>
    </location>
</feature>
<evidence type="ECO:0000256" key="8">
    <source>
        <dbReference type="ARBA" id="ARBA00023242"/>
    </source>
</evidence>
<feature type="domain" description="Zn(2)-C6 fungal-type" evidence="11">
    <location>
        <begin position="19"/>
        <end position="48"/>
    </location>
</feature>
<evidence type="ECO:0000256" key="6">
    <source>
        <dbReference type="ARBA" id="ARBA00023125"/>
    </source>
</evidence>
<dbReference type="EMBL" id="JAGSYN010000050">
    <property type="protein sequence ID" value="KAG7665458.1"/>
    <property type="molecule type" value="Genomic_DNA"/>
</dbReference>
<dbReference type="InterPro" id="IPR050335">
    <property type="entry name" value="ERT1_acuK_gluconeogen_tf"/>
</dbReference>
<sequence length="629" mass="71412">MTKKLTAQEKQNRKPAQRACTFCHEKHLQCSNERPCKNCVRRNMADHCKDAVRKRAKYLTKGIGNDGSVNSNNNTPRKRRKKQQEIVGDKEQEEARSNSAEIKQILEIPPHITSPSTTTKHPLPDTINSTSVSSTAENQIILPVSSTVTNPNPFHAQPSNAIIHQQSSDIIIHNPAGATITTTTGVTTTVEPQSRPIIPTSKLIQSESQQHINTMLNTTNDVLNKLLNDDPLDQQESLHNLTPNSSITPQPNFNSNFLNQEYLMLGDIILNSKPSSPSPSNTSASEYNMISPSNSYFGTINIDELNTTNQRTHKRKVQRLKDSRPFISLGFPQDSRMGLNNLNNMAHQTDNLLDVNKDSTPQQHHTRNDNNQIFSQNNLNELSIEYVSPLITHHLYQSVSDIYGNSMINFDYPQSYHALTFFLKQRFSGINLSQEQRQLKRKNLLIILKLIASYRPTFISAHKSLLKPHDLLFLEMCFQRCLIDYEKLCQLNSSPTIIWRRTGEIVSITDDLLSLLGYNLGDILSKRTFIMELMYDDESIINYFQLFKSVAVGNLRSSIMTKLKLKRVVNNVNNNTSSSVVSGEDEIEHDKYIEFCTVWTVKRDLFDLPMLIVGQFLPILPTGDGIRMY</sequence>
<dbReference type="InterPro" id="IPR001138">
    <property type="entry name" value="Zn2Cys6_DnaBD"/>
</dbReference>
<keyword evidence="6" id="KW-0238">DNA-binding</keyword>
<name>A0A8J5QPI0_9ASCO</name>
<protein>
    <submittedName>
        <fullName evidence="12">GSM1</fullName>
    </submittedName>
</protein>
<accession>A0A8J5QPI0</accession>
<dbReference type="GO" id="GO:0005634">
    <property type="term" value="C:nucleus"/>
    <property type="evidence" value="ECO:0007669"/>
    <property type="project" value="UniProtKB-SubCell"/>
</dbReference>
<dbReference type="AlphaFoldDB" id="A0A8J5QPI0"/>
<evidence type="ECO:0000256" key="1">
    <source>
        <dbReference type="ARBA" id="ARBA00004123"/>
    </source>
</evidence>
<evidence type="ECO:0000256" key="9">
    <source>
        <dbReference type="ARBA" id="ARBA00037336"/>
    </source>
</evidence>
<gene>
    <name evidence="12" type="ORF">J8A68_001146</name>
</gene>
<dbReference type="InterPro" id="IPR056751">
    <property type="entry name" value="PAS_13"/>
</dbReference>
<evidence type="ECO:0000259" key="11">
    <source>
        <dbReference type="PROSITE" id="PS50048"/>
    </source>
</evidence>
<keyword evidence="7" id="KW-0804">Transcription</keyword>
<proteinExistence type="inferred from homology"/>
<evidence type="ECO:0000256" key="2">
    <source>
        <dbReference type="ARBA" id="ARBA00010855"/>
    </source>
</evidence>
<organism evidence="12 13">
    <name type="scientific">[Candida] subhashii</name>
    <dbReference type="NCBI Taxonomy" id="561895"/>
    <lineage>
        <taxon>Eukaryota</taxon>
        <taxon>Fungi</taxon>
        <taxon>Dikarya</taxon>
        <taxon>Ascomycota</taxon>
        <taxon>Saccharomycotina</taxon>
        <taxon>Pichiomycetes</taxon>
        <taxon>Debaryomycetaceae</taxon>
        <taxon>Spathaspora</taxon>
    </lineage>
</organism>
<comment type="caution">
    <text evidence="12">The sequence shown here is derived from an EMBL/GenBank/DDBJ whole genome shotgun (WGS) entry which is preliminary data.</text>
</comment>
<keyword evidence="5" id="KW-0805">Transcription regulation</keyword>
<keyword evidence="4" id="KW-0862">Zinc</keyword>
<evidence type="ECO:0000256" key="5">
    <source>
        <dbReference type="ARBA" id="ARBA00023015"/>
    </source>
</evidence>
<dbReference type="GeneID" id="73467947"/>
<evidence type="ECO:0000256" key="3">
    <source>
        <dbReference type="ARBA" id="ARBA00022723"/>
    </source>
</evidence>
<evidence type="ECO:0000256" key="10">
    <source>
        <dbReference type="SAM" id="MobiDB-lite"/>
    </source>
</evidence>
<dbReference type="GO" id="GO:0008270">
    <property type="term" value="F:zinc ion binding"/>
    <property type="evidence" value="ECO:0007669"/>
    <property type="project" value="InterPro"/>
</dbReference>
<evidence type="ECO:0000256" key="4">
    <source>
        <dbReference type="ARBA" id="ARBA00022833"/>
    </source>
</evidence>
<evidence type="ECO:0000313" key="13">
    <source>
        <dbReference type="Proteomes" id="UP000694255"/>
    </source>
</evidence>
<keyword evidence="13" id="KW-1185">Reference proteome</keyword>
<comment type="similarity">
    <text evidence="2">Belongs to the ERT1/acuK family.</text>
</comment>
<comment type="subcellular location">
    <subcellularLocation>
        <location evidence="1">Nucleus</location>
    </subcellularLocation>
</comment>
<keyword evidence="8" id="KW-0539">Nucleus</keyword>
<dbReference type="GO" id="GO:0009267">
    <property type="term" value="P:cellular response to starvation"/>
    <property type="evidence" value="ECO:0007669"/>
    <property type="project" value="TreeGrafter"/>
</dbReference>
<dbReference type="Proteomes" id="UP000694255">
    <property type="component" value="Unassembled WGS sequence"/>
</dbReference>
<dbReference type="PROSITE" id="PS50048">
    <property type="entry name" value="ZN2_CY6_FUNGAL_2"/>
    <property type="match status" value="1"/>
</dbReference>